<evidence type="ECO:0000256" key="1">
    <source>
        <dbReference type="SAM" id="MobiDB-lite"/>
    </source>
</evidence>
<feature type="region of interest" description="Disordered" evidence="1">
    <location>
        <begin position="165"/>
        <end position="185"/>
    </location>
</feature>
<sequence>MSYDQHAMCESCLGPEHADAALSQQVACSHCARLPSADSKRRADALAAAADEDDWPVQEHVDGSMSLEPSAGQESDDSYPVSLHGSPCGSPLPPLPRTGETESEQGAGLAAEHAVPFSVATGRRPTLSSPVCVCRPPGRPGAPVCLSGGGEYHRAALQLGGDTGRAVHHRGRRNQQGGQHSAHSVRVRRCLPGEDFRVGDTDPAPPLAAAGVCYGDGQKTATGRSNQPVRAVRTPVPPHGGVHEDGRGTGGRHSPACQLAPAC</sequence>
<name>A0A6I9PWG1_9TELE</name>
<dbReference type="Proteomes" id="UP000504611">
    <property type="component" value="Unplaced"/>
</dbReference>
<dbReference type="GeneID" id="104965236"/>
<dbReference type="RefSeq" id="XP_010792497.1">
    <property type="nucleotide sequence ID" value="XM_010794195.1"/>
</dbReference>
<accession>A0A6I9PWG1</accession>
<feature type="region of interest" description="Disordered" evidence="1">
    <location>
        <begin position="218"/>
        <end position="263"/>
    </location>
</feature>
<keyword evidence="2" id="KW-1185">Reference proteome</keyword>
<dbReference type="AlphaFoldDB" id="A0A6I9PWG1"/>
<organism evidence="2 3">
    <name type="scientific">Notothenia coriiceps</name>
    <name type="common">black rockcod</name>
    <dbReference type="NCBI Taxonomy" id="8208"/>
    <lineage>
        <taxon>Eukaryota</taxon>
        <taxon>Metazoa</taxon>
        <taxon>Chordata</taxon>
        <taxon>Craniata</taxon>
        <taxon>Vertebrata</taxon>
        <taxon>Euteleostomi</taxon>
        <taxon>Actinopterygii</taxon>
        <taxon>Neopterygii</taxon>
        <taxon>Teleostei</taxon>
        <taxon>Neoteleostei</taxon>
        <taxon>Acanthomorphata</taxon>
        <taxon>Eupercaria</taxon>
        <taxon>Perciformes</taxon>
        <taxon>Notothenioidei</taxon>
        <taxon>Nototheniidae</taxon>
        <taxon>Notothenia</taxon>
    </lineage>
</organism>
<dbReference type="KEGG" id="ncc:104965236"/>
<dbReference type="OrthoDB" id="10684199at2759"/>
<evidence type="ECO:0000313" key="2">
    <source>
        <dbReference type="Proteomes" id="UP000504611"/>
    </source>
</evidence>
<feature type="region of interest" description="Disordered" evidence="1">
    <location>
        <begin position="62"/>
        <end position="106"/>
    </location>
</feature>
<proteinExistence type="predicted"/>
<reference evidence="3" key="1">
    <citation type="submission" date="2025-08" db="UniProtKB">
        <authorList>
            <consortium name="RefSeq"/>
        </authorList>
    </citation>
    <scope>IDENTIFICATION</scope>
    <source>
        <tissue evidence="3">Muscle</tissue>
    </source>
</reference>
<feature type="compositionally biased region" description="Polar residues" evidence="1">
    <location>
        <begin position="219"/>
        <end position="228"/>
    </location>
</feature>
<evidence type="ECO:0000313" key="3">
    <source>
        <dbReference type="RefSeq" id="XP_010792497.1"/>
    </source>
</evidence>
<protein>
    <submittedName>
        <fullName evidence="3">Uncharacterized protein</fullName>
    </submittedName>
</protein>
<gene>
    <name evidence="3" type="primary">LOC104965236</name>
</gene>